<reference evidence="8 9" key="1">
    <citation type="submission" date="2018-08" db="EMBL/GenBank/DDBJ databases">
        <title>Genome analysis of the thermophilic bacterium of the candidate phylum Aminicenantes from deep subsurface aquifer revealed its physiology and ecological role.</title>
        <authorList>
            <person name="Kadnikov V.V."/>
            <person name="Mardanov A.V."/>
            <person name="Beletsky A.V."/>
            <person name="Karnachuk O.V."/>
            <person name="Ravin N.V."/>
        </authorList>
    </citation>
    <scope>NUCLEOTIDE SEQUENCE [LARGE SCALE GENOMIC DNA]</scope>
    <source>
        <strain evidence="8">BY38</strain>
    </source>
</reference>
<dbReference type="AlphaFoldDB" id="A0A3E2BMH0"/>
<evidence type="ECO:0000256" key="4">
    <source>
        <dbReference type="PROSITE-ProRule" id="PRU00520"/>
    </source>
</evidence>
<dbReference type="PROSITE" id="PS51160">
    <property type="entry name" value="ACYLPHOSPHATASE_3"/>
    <property type="match status" value="1"/>
</dbReference>
<evidence type="ECO:0000256" key="2">
    <source>
        <dbReference type="ARBA" id="ARBA00012150"/>
    </source>
</evidence>
<dbReference type="Pfam" id="PF00708">
    <property type="entry name" value="Acylphosphatase"/>
    <property type="match status" value="1"/>
</dbReference>
<evidence type="ECO:0000256" key="1">
    <source>
        <dbReference type="ARBA" id="ARBA00005614"/>
    </source>
</evidence>
<dbReference type="InterPro" id="IPR036046">
    <property type="entry name" value="Acylphosphatase-like_dom_sf"/>
</dbReference>
<evidence type="ECO:0000256" key="3">
    <source>
        <dbReference type="ARBA" id="ARBA00047645"/>
    </source>
</evidence>
<protein>
    <recommendedName>
        <fullName evidence="2 4">Acylphosphatase</fullName>
        <ecNumber evidence="2 4">3.6.1.7</ecNumber>
    </recommendedName>
</protein>
<comment type="catalytic activity">
    <reaction evidence="3 4 5">
        <text>an acyl phosphate + H2O = a carboxylate + phosphate + H(+)</text>
        <dbReference type="Rhea" id="RHEA:14965"/>
        <dbReference type="ChEBI" id="CHEBI:15377"/>
        <dbReference type="ChEBI" id="CHEBI:15378"/>
        <dbReference type="ChEBI" id="CHEBI:29067"/>
        <dbReference type="ChEBI" id="CHEBI:43474"/>
        <dbReference type="ChEBI" id="CHEBI:59918"/>
        <dbReference type="EC" id="3.6.1.7"/>
    </reaction>
</comment>
<dbReference type="Proteomes" id="UP000257323">
    <property type="component" value="Unassembled WGS sequence"/>
</dbReference>
<evidence type="ECO:0000259" key="7">
    <source>
        <dbReference type="PROSITE" id="PS51160"/>
    </source>
</evidence>
<dbReference type="InterPro" id="IPR001792">
    <property type="entry name" value="Acylphosphatase-like_dom"/>
</dbReference>
<dbReference type="GO" id="GO:0003998">
    <property type="term" value="F:acylphosphatase activity"/>
    <property type="evidence" value="ECO:0007669"/>
    <property type="project" value="UniProtKB-EC"/>
</dbReference>
<feature type="active site" evidence="4">
    <location>
        <position position="37"/>
    </location>
</feature>
<dbReference type="Gene3D" id="3.30.70.100">
    <property type="match status" value="1"/>
</dbReference>
<evidence type="ECO:0000256" key="5">
    <source>
        <dbReference type="RuleBase" id="RU000553"/>
    </source>
</evidence>
<dbReference type="EC" id="3.6.1.7" evidence="2 4"/>
<accession>A0A3E2BMH0</accession>
<organism evidence="8 9">
    <name type="scientific">Candidatus Saccharicenans subterraneus</name>
    <dbReference type="NCBI Taxonomy" id="2508984"/>
    <lineage>
        <taxon>Bacteria</taxon>
        <taxon>Candidatus Aminicenantota</taxon>
        <taxon>Candidatus Aminicenantia</taxon>
        <taxon>Candidatus Aminicenantales</taxon>
        <taxon>Candidatus Saccharicenantaceae</taxon>
        <taxon>Candidatus Saccharicenans</taxon>
    </lineage>
</organism>
<dbReference type="PROSITE" id="PS00151">
    <property type="entry name" value="ACYLPHOSPHATASE_2"/>
    <property type="match status" value="1"/>
</dbReference>
<evidence type="ECO:0000313" key="9">
    <source>
        <dbReference type="Proteomes" id="UP000257323"/>
    </source>
</evidence>
<dbReference type="SUPFAM" id="SSF54975">
    <property type="entry name" value="Acylphosphatase/BLUF domain-like"/>
    <property type="match status" value="1"/>
</dbReference>
<sequence length="94" mass="10869">MKARFHAYISGRVQGVAFRFFAQHVANQLGITGWVRNLSDGRVEVVAEGDREALELFLAELKKGPRMARVEKVDLDWEEFRDEFLDFSIKFSGY</sequence>
<keyword evidence="4 5" id="KW-0378">Hydrolase</keyword>
<gene>
    <name evidence="8" type="ORF">OP8BY_2204</name>
</gene>
<feature type="active site" evidence="4">
    <location>
        <position position="19"/>
    </location>
</feature>
<dbReference type="EMBL" id="QUAH01000006">
    <property type="protein sequence ID" value="RFT15806.1"/>
    <property type="molecule type" value="Genomic_DNA"/>
</dbReference>
<dbReference type="PRINTS" id="PR00112">
    <property type="entry name" value="ACYLPHPHTASE"/>
</dbReference>
<comment type="similarity">
    <text evidence="1 6">Belongs to the acylphosphatase family.</text>
</comment>
<dbReference type="InterPro" id="IPR017968">
    <property type="entry name" value="Acylphosphatase_CS"/>
</dbReference>
<name>A0A3E2BMH0_9BACT</name>
<dbReference type="PANTHER" id="PTHR47268">
    <property type="entry name" value="ACYLPHOSPHATASE"/>
    <property type="match status" value="1"/>
</dbReference>
<dbReference type="NCBIfam" id="NF011000">
    <property type="entry name" value="PRK14426.1"/>
    <property type="match status" value="1"/>
</dbReference>
<proteinExistence type="inferred from homology"/>
<dbReference type="InterPro" id="IPR020456">
    <property type="entry name" value="Acylphosphatase"/>
</dbReference>
<feature type="domain" description="Acylphosphatase-like" evidence="7">
    <location>
        <begin position="4"/>
        <end position="91"/>
    </location>
</feature>
<dbReference type="PANTHER" id="PTHR47268:SF4">
    <property type="entry name" value="ACYLPHOSPHATASE"/>
    <property type="match status" value="1"/>
</dbReference>
<evidence type="ECO:0000313" key="8">
    <source>
        <dbReference type="EMBL" id="RFT15806.1"/>
    </source>
</evidence>
<comment type="caution">
    <text evidence="8">The sequence shown here is derived from an EMBL/GenBank/DDBJ whole genome shotgun (WGS) entry which is preliminary data.</text>
</comment>
<dbReference type="PROSITE" id="PS00150">
    <property type="entry name" value="ACYLPHOSPHATASE_1"/>
    <property type="match status" value="1"/>
</dbReference>
<evidence type="ECO:0000256" key="6">
    <source>
        <dbReference type="RuleBase" id="RU004168"/>
    </source>
</evidence>